<dbReference type="GO" id="GO:0048472">
    <property type="term" value="F:threonine-phosphate decarboxylase activity"/>
    <property type="evidence" value="ECO:0007669"/>
    <property type="project" value="InterPro"/>
</dbReference>
<feature type="transmembrane region" description="Helical" evidence="9">
    <location>
        <begin position="292"/>
        <end position="314"/>
    </location>
</feature>
<evidence type="ECO:0000256" key="8">
    <source>
        <dbReference type="ARBA" id="ARBA00023136"/>
    </source>
</evidence>
<evidence type="ECO:0000256" key="2">
    <source>
        <dbReference type="ARBA" id="ARBA00004953"/>
    </source>
</evidence>
<comment type="function">
    <text evidence="9">Converts cobyric acid to cobinamide by the addition of aminopropanol on the F carboxylic group.</text>
</comment>
<evidence type="ECO:0000256" key="1">
    <source>
        <dbReference type="ARBA" id="ARBA00004651"/>
    </source>
</evidence>
<evidence type="ECO:0000313" key="10">
    <source>
        <dbReference type="EMBL" id="SME91523.1"/>
    </source>
</evidence>
<dbReference type="EMBL" id="FWZU01000001">
    <property type="protein sequence ID" value="SME91523.1"/>
    <property type="molecule type" value="Genomic_DNA"/>
</dbReference>
<proteinExistence type="inferred from homology"/>
<feature type="transmembrane region" description="Helical" evidence="9">
    <location>
        <begin position="82"/>
        <end position="100"/>
    </location>
</feature>
<dbReference type="InterPro" id="IPR004485">
    <property type="entry name" value="Cobalamin_biosynth_CobD/CbiB"/>
</dbReference>
<dbReference type="PANTHER" id="PTHR34308:SF1">
    <property type="entry name" value="COBALAMIN BIOSYNTHESIS PROTEIN CBIB"/>
    <property type="match status" value="1"/>
</dbReference>
<dbReference type="HAMAP" id="MF_00024">
    <property type="entry name" value="CobD_CbiB"/>
    <property type="match status" value="1"/>
</dbReference>
<evidence type="ECO:0000256" key="3">
    <source>
        <dbReference type="ARBA" id="ARBA00006263"/>
    </source>
</evidence>
<keyword evidence="11" id="KW-1185">Reference proteome</keyword>
<dbReference type="NCBIfam" id="TIGR00380">
    <property type="entry name" value="cobal_cbiB"/>
    <property type="match status" value="1"/>
</dbReference>
<evidence type="ECO:0000256" key="9">
    <source>
        <dbReference type="HAMAP-Rule" id="MF_00024"/>
    </source>
</evidence>
<name>A0A1X7C7I0_9BACT</name>
<dbReference type="RefSeq" id="WP_085097692.1">
    <property type="nucleotide sequence ID" value="NZ_FWZU01000001.1"/>
</dbReference>
<dbReference type="GO" id="GO:0009236">
    <property type="term" value="P:cobalamin biosynthetic process"/>
    <property type="evidence" value="ECO:0007669"/>
    <property type="project" value="UniProtKB-UniRule"/>
</dbReference>
<keyword evidence="6 9" id="KW-0812">Transmembrane</keyword>
<keyword evidence="7 9" id="KW-1133">Transmembrane helix</keyword>
<evidence type="ECO:0000256" key="4">
    <source>
        <dbReference type="ARBA" id="ARBA00022475"/>
    </source>
</evidence>
<sequence>MDNSTVVFLIPVLAMIADLILGDPSWLPHPVRYLGKALDSYDKWVRHLSLAPKIMGGVGVAGFCLVIFSVLKIFLSIPYVGVILGLYLAYAGLALGGLLSECRKVALLLDQGQIEAARIAVSHLVSRDVSELDEAGIRKALAETTSENLNDGFVAPFFYLVVTGPAGMWVYKTISTMDSMWGYKNEQYKDFGYCAAKADDILAFIPARITAFMMLAAGRILHLDWKSAYEHLIEDSGKSESPNAGWPMAAAAWLVGGQMGGKAVYFGVEKQKPVMGPVGTWTSLKLKRLGTLIFFSGILSAILLDVYFLLVWLAEM</sequence>
<dbReference type="Pfam" id="PF03186">
    <property type="entry name" value="CobD_Cbib"/>
    <property type="match status" value="1"/>
</dbReference>
<evidence type="ECO:0000256" key="7">
    <source>
        <dbReference type="ARBA" id="ARBA00022989"/>
    </source>
</evidence>
<comment type="caution">
    <text evidence="9">Lacks conserved residue(s) required for the propagation of feature annotation.</text>
</comment>
<reference evidence="11" key="1">
    <citation type="submission" date="2017-04" db="EMBL/GenBank/DDBJ databases">
        <authorList>
            <person name="Varghese N."/>
            <person name="Submissions S."/>
        </authorList>
    </citation>
    <scope>NUCLEOTIDE SEQUENCE [LARGE SCALE GENOMIC DNA]</scope>
    <source>
        <strain evidence="11">K3S</strain>
    </source>
</reference>
<dbReference type="GO" id="GO:0015420">
    <property type="term" value="F:ABC-type vitamin B12 transporter activity"/>
    <property type="evidence" value="ECO:0007669"/>
    <property type="project" value="UniProtKB-UniRule"/>
</dbReference>
<keyword evidence="8 9" id="KW-0472">Membrane</keyword>
<organism evidence="10 11">
    <name type="scientific">Desulfovibrio gilichinskyi</name>
    <dbReference type="NCBI Taxonomy" id="1519643"/>
    <lineage>
        <taxon>Bacteria</taxon>
        <taxon>Pseudomonadati</taxon>
        <taxon>Thermodesulfobacteriota</taxon>
        <taxon>Desulfovibrionia</taxon>
        <taxon>Desulfovibrionales</taxon>
        <taxon>Desulfovibrionaceae</taxon>
        <taxon>Desulfovibrio</taxon>
    </lineage>
</organism>
<evidence type="ECO:0000256" key="6">
    <source>
        <dbReference type="ARBA" id="ARBA00022692"/>
    </source>
</evidence>
<dbReference type="UniPathway" id="UPA00148"/>
<comment type="similarity">
    <text evidence="3 9">Belongs to the CobD/CbiB family.</text>
</comment>
<evidence type="ECO:0000313" key="11">
    <source>
        <dbReference type="Proteomes" id="UP000192906"/>
    </source>
</evidence>
<keyword evidence="5 9" id="KW-0169">Cobalamin biosynthesis</keyword>
<dbReference type="AlphaFoldDB" id="A0A1X7C7I0"/>
<keyword evidence="4 9" id="KW-1003">Cell membrane</keyword>
<gene>
    <name evidence="9" type="primary">cobD</name>
    <name evidence="10" type="ORF">SAMN06295933_0459</name>
</gene>
<dbReference type="GO" id="GO:0005886">
    <property type="term" value="C:plasma membrane"/>
    <property type="evidence" value="ECO:0007669"/>
    <property type="project" value="UniProtKB-SubCell"/>
</dbReference>
<dbReference type="PANTHER" id="PTHR34308">
    <property type="entry name" value="COBALAMIN BIOSYNTHESIS PROTEIN CBIB"/>
    <property type="match status" value="1"/>
</dbReference>
<dbReference type="STRING" id="1519643.SAMN06295933_0459"/>
<comment type="pathway">
    <text evidence="2 9">Cofactor biosynthesis; adenosylcobalamin biosynthesis.</text>
</comment>
<feature type="transmembrane region" description="Helical" evidence="9">
    <location>
        <begin position="54"/>
        <end position="75"/>
    </location>
</feature>
<accession>A0A1X7C7I0</accession>
<comment type="subcellular location">
    <subcellularLocation>
        <location evidence="1 9">Cell membrane</location>
        <topology evidence="1 9">Multi-pass membrane protein</topology>
    </subcellularLocation>
</comment>
<dbReference type="OrthoDB" id="9811967at2"/>
<feature type="transmembrane region" description="Helical" evidence="9">
    <location>
        <begin position="153"/>
        <end position="171"/>
    </location>
</feature>
<protein>
    <recommendedName>
        <fullName evidence="9">Cobalamin biosynthesis protein CobD</fullName>
    </recommendedName>
</protein>
<evidence type="ECO:0000256" key="5">
    <source>
        <dbReference type="ARBA" id="ARBA00022573"/>
    </source>
</evidence>
<dbReference type="Proteomes" id="UP000192906">
    <property type="component" value="Unassembled WGS sequence"/>
</dbReference>